<keyword evidence="2" id="KW-0732">Signal</keyword>
<dbReference type="RefSeq" id="WP_344876268.1">
    <property type="nucleotide sequence ID" value="NZ_BAAAZP010000044.1"/>
</dbReference>
<dbReference type="Proteomes" id="UP001500902">
    <property type="component" value="Unassembled WGS sequence"/>
</dbReference>
<evidence type="ECO:0008006" key="5">
    <source>
        <dbReference type="Google" id="ProtNLM"/>
    </source>
</evidence>
<name>A0ABP7BIM2_9ACTN</name>
<sequence length="109" mass="11287">MRNVLAALAIGTAAVTLTTATPAAATSSAATSTFVAYSESSFGGDSRSISGCGLHTIPYRGSYKWYSNGQSGHMFNNSTGSGVPHTRLSSDDDAESRSGFGWRSILIVC</sequence>
<keyword evidence="4" id="KW-1185">Reference proteome</keyword>
<dbReference type="Gene3D" id="2.60.20.30">
    <property type="match status" value="1"/>
</dbReference>
<dbReference type="Pfam" id="PF09117">
    <property type="entry name" value="MiAMP1"/>
    <property type="match status" value="1"/>
</dbReference>
<evidence type="ECO:0000313" key="3">
    <source>
        <dbReference type="EMBL" id="GAA3660495.1"/>
    </source>
</evidence>
<evidence type="ECO:0000256" key="2">
    <source>
        <dbReference type="SAM" id="SignalP"/>
    </source>
</evidence>
<evidence type="ECO:0000313" key="4">
    <source>
        <dbReference type="Proteomes" id="UP001500902"/>
    </source>
</evidence>
<dbReference type="EMBL" id="BAAAZP010000044">
    <property type="protein sequence ID" value="GAA3660495.1"/>
    <property type="molecule type" value="Genomic_DNA"/>
</dbReference>
<feature type="chain" id="PRO_5045548926" description="MiAMP1 protein" evidence="2">
    <location>
        <begin position="26"/>
        <end position="109"/>
    </location>
</feature>
<reference evidence="4" key="1">
    <citation type="journal article" date="2019" name="Int. J. Syst. Evol. Microbiol.">
        <title>The Global Catalogue of Microorganisms (GCM) 10K type strain sequencing project: providing services to taxonomists for standard genome sequencing and annotation.</title>
        <authorList>
            <consortium name="The Broad Institute Genomics Platform"/>
            <consortium name="The Broad Institute Genome Sequencing Center for Infectious Disease"/>
            <person name="Wu L."/>
            <person name="Ma J."/>
        </authorList>
    </citation>
    <scope>NUCLEOTIDE SEQUENCE [LARGE SCALE GENOMIC DNA]</scope>
    <source>
        <strain evidence="4">JCM 16904</strain>
    </source>
</reference>
<organism evidence="3 4">
    <name type="scientific">Nonomuraea antimicrobica</name>
    <dbReference type="NCBI Taxonomy" id="561173"/>
    <lineage>
        <taxon>Bacteria</taxon>
        <taxon>Bacillati</taxon>
        <taxon>Actinomycetota</taxon>
        <taxon>Actinomycetes</taxon>
        <taxon>Streptosporangiales</taxon>
        <taxon>Streptosporangiaceae</taxon>
        <taxon>Nonomuraea</taxon>
    </lineage>
</organism>
<feature type="region of interest" description="Disordered" evidence="1">
    <location>
        <begin position="76"/>
        <end position="97"/>
    </location>
</feature>
<feature type="signal peptide" evidence="2">
    <location>
        <begin position="1"/>
        <end position="25"/>
    </location>
</feature>
<dbReference type="InterPro" id="IPR015201">
    <property type="entry name" value="Antimicrobial_MiAMP1"/>
</dbReference>
<dbReference type="SUPFAM" id="SSF49695">
    <property type="entry name" value="gamma-Crystallin-like"/>
    <property type="match status" value="1"/>
</dbReference>
<dbReference type="InterPro" id="IPR011024">
    <property type="entry name" value="G_crystallin-like"/>
</dbReference>
<proteinExistence type="predicted"/>
<protein>
    <recommendedName>
        <fullName evidence="5">MiAMP1 protein</fullName>
    </recommendedName>
</protein>
<dbReference type="InterPro" id="IPR015791">
    <property type="entry name" value="Antimic/Inh_G_crystallin-like"/>
</dbReference>
<accession>A0ABP7BIM2</accession>
<gene>
    <name evidence="3" type="ORF">GCM10022224_024840</name>
</gene>
<evidence type="ECO:0000256" key="1">
    <source>
        <dbReference type="SAM" id="MobiDB-lite"/>
    </source>
</evidence>
<comment type="caution">
    <text evidence="3">The sequence shown here is derived from an EMBL/GenBank/DDBJ whole genome shotgun (WGS) entry which is preliminary data.</text>
</comment>